<dbReference type="InterPro" id="IPR036410">
    <property type="entry name" value="HSP_DnaJ_Cys-rich_dom_sf"/>
</dbReference>
<dbReference type="PANTHER" id="PTHR15852:SF51">
    <property type="entry name" value="PROTEIN BUNDLE SHEATH DEFECTIVE 2, CHLOROPLASTIC"/>
    <property type="match status" value="1"/>
</dbReference>
<organism evidence="2 3">
    <name type="scientific">Chara braunii</name>
    <name type="common">Braun's stonewort</name>
    <dbReference type="NCBI Taxonomy" id="69332"/>
    <lineage>
        <taxon>Eukaryota</taxon>
        <taxon>Viridiplantae</taxon>
        <taxon>Streptophyta</taxon>
        <taxon>Charophyceae</taxon>
        <taxon>Charales</taxon>
        <taxon>Characeae</taxon>
        <taxon>Chara</taxon>
    </lineage>
</organism>
<evidence type="ECO:0000313" key="2">
    <source>
        <dbReference type="EMBL" id="GBG73024.1"/>
    </source>
</evidence>
<dbReference type="GO" id="GO:0044183">
    <property type="term" value="F:protein folding chaperone"/>
    <property type="evidence" value="ECO:0007669"/>
    <property type="project" value="TreeGrafter"/>
</dbReference>
<dbReference type="Proteomes" id="UP000265515">
    <property type="component" value="Unassembled WGS sequence"/>
</dbReference>
<dbReference type="STRING" id="69332.A0A388KSI8"/>
<comment type="caution">
    <text evidence="2">The sequence shown here is derived from an EMBL/GenBank/DDBJ whole genome shotgun (WGS) entry which is preliminary data.</text>
</comment>
<dbReference type="PANTHER" id="PTHR15852">
    <property type="entry name" value="PLASTID TRANSCRIPTIONALLY ACTIVE PROTEIN"/>
    <property type="match status" value="1"/>
</dbReference>
<name>A0A388KSI8_CHABU</name>
<dbReference type="InterPro" id="IPR057453">
    <property type="entry name" value="BSD2_CRD"/>
</dbReference>
<keyword evidence="3" id="KW-1185">Reference proteome</keyword>
<dbReference type="GO" id="GO:0101031">
    <property type="term" value="C:protein folding chaperone complex"/>
    <property type="evidence" value="ECO:0007669"/>
    <property type="project" value="TreeGrafter"/>
</dbReference>
<dbReference type="SUPFAM" id="SSF57938">
    <property type="entry name" value="DnaJ/Hsp40 cysteine-rich domain"/>
    <property type="match status" value="1"/>
</dbReference>
<dbReference type="Pfam" id="PF25436">
    <property type="entry name" value="BSD2_CRD"/>
    <property type="match status" value="1"/>
</dbReference>
<dbReference type="AlphaFoldDB" id="A0A388KSI8"/>
<proteinExistence type="predicted"/>
<gene>
    <name evidence="2" type="ORF">CBR_g12743</name>
</gene>
<dbReference type="OrthoDB" id="2019540at2759"/>
<dbReference type="EMBL" id="BFEA01000176">
    <property type="protein sequence ID" value="GBG73024.1"/>
    <property type="molecule type" value="Genomic_DNA"/>
</dbReference>
<dbReference type="GO" id="GO:0009570">
    <property type="term" value="C:chloroplast stroma"/>
    <property type="evidence" value="ECO:0007669"/>
    <property type="project" value="TreeGrafter"/>
</dbReference>
<evidence type="ECO:0000259" key="1">
    <source>
        <dbReference type="Pfam" id="PF25436"/>
    </source>
</evidence>
<reference evidence="2 3" key="1">
    <citation type="journal article" date="2018" name="Cell">
        <title>The Chara Genome: Secondary Complexity and Implications for Plant Terrestrialization.</title>
        <authorList>
            <person name="Nishiyama T."/>
            <person name="Sakayama H."/>
            <person name="Vries J.D."/>
            <person name="Buschmann H."/>
            <person name="Saint-Marcoux D."/>
            <person name="Ullrich K.K."/>
            <person name="Haas F.B."/>
            <person name="Vanderstraeten L."/>
            <person name="Becker D."/>
            <person name="Lang D."/>
            <person name="Vosolsobe S."/>
            <person name="Rombauts S."/>
            <person name="Wilhelmsson P.K.I."/>
            <person name="Janitza P."/>
            <person name="Kern R."/>
            <person name="Heyl A."/>
            <person name="Rumpler F."/>
            <person name="Villalobos L.I.A.C."/>
            <person name="Clay J.M."/>
            <person name="Skokan R."/>
            <person name="Toyoda A."/>
            <person name="Suzuki Y."/>
            <person name="Kagoshima H."/>
            <person name="Schijlen E."/>
            <person name="Tajeshwar N."/>
            <person name="Catarino B."/>
            <person name="Hetherington A.J."/>
            <person name="Saltykova A."/>
            <person name="Bonnot C."/>
            <person name="Breuninger H."/>
            <person name="Symeonidi A."/>
            <person name="Radhakrishnan G.V."/>
            <person name="Van Nieuwerburgh F."/>
            <person name="Deforce D."/>
            <person name="Chang C."/>
            <person name="Karol K.G."/>
            <person name="Hedrich R."/>
            <person name="Ulvskov P."/>
            <person name="Glockner G."/>
            <person name="Delwiche C.F."/>
            <person name="Petrasek J."/>
            <person name="Van de Peer Y."/>
            <person name="Friml J."/>
            <person name="Beilby M."/>
            <person name="Dolan L."/>
            <person name="Kohara Y."/>
            <person name="Sugano S."/>
            <person name="Fujiyama A."/>
            <person name="Delaux P.-M."/>
            <person name="Quint M."/>
            <person name="TheiBen G."/>
            <person name="Hagemann M."/>
            <person name="Harholt J."/>
            <person name="Dunand C."/>
            <person name="Zachgo S."/>
            <person name="Langdale J."/>
            <person name="Maumus F."/>
            <person name="Straeten D.V.D."/>
            <person name="Gould S.B."/>
            <person name="Rensing S.A."/>
        </authorList>
    </citation>
    <scope>NUCLEOTIDE SEQUENCE [LARGE SCALE GENOMIC DNA]</scope>
    <source>
        <strain evidence="2 3">S276</strain>
    </source>
</reference>
<dbReference type="Gramene" id="GBG73024">
    <property type="protein sequence ID" value="GBG73024"/>
    <property type="gene ID" value="CBR_g12743"/>
</dbReference>
<sequence>MASAVPTVATVASKLGCQSGLELVSPSEGVTTHRHVRQRASIVGGSCCKGWLWQTSSPLSMGVRRGEMTCSGGHGHDHDHGSSNGFVCSDLTWARDRMHEVVGSSSLAGENVVRHANGAQTRHHRRHHGNCEQRGTVVCLAGRDDGGEPSTNAASTAYRSLVCQSCEGNGAVVCTQCKGGGVNLQDHFQGRFKMGAVCWLCRGKKETLCGNCNGAGFLGGFLSTADE</sequence>
<feature type="domain" description="BSD2 cysteine rich" evidence="1">
    <location>
        <begin position="159"/>
        <end position="227"/>
    </location>
</feature>
<protein>
    <recommendedName>
        <fullName evidence="1">BSD2 cysteine rich domain-containing protein</fullName>
    </recommendedName>
</protein>
<evidence type="ECO:0000313" key="3">
    <source>
        <dbReference type="Proteomes" id="UP000265515"/>
    </source>
</evidence>
<accession>A0A388KSI8</accession>